<dbReference type="EMBL" id="FPCH01000002">
    <property type="protein sequence ID" value="SFV33098.1"/>
    <property type="molecule type" value="Genomic_DNA"/>
</dbReference>
<feature type="compositionally biased region" description="Basic and acidic residues" evidence="1">
    <location>
        <begin position="262"/>
        <end position="280"/>
    </location>
</feature>
<protein>
    <recommendedName>
        <fullName evidence="4">Cell pole-organizing protein PopZ</fullName>
    </recommendedName>
</protein>
<evidence type="ECO:0000256" key="1">
    <source>
        <dbReference type="SAM" id="MobiDB-lite"/>
    </source>
</evidence>
<dbReference type="Proteomes" id="UP000199423">
    <property type="component" value="Unassembled WGS sequence"/>
</dbReference>
<feature type="compositionally biased region" description="Basic and acidic residues" evidence="1">
    <location>
        <begin position="86"/>
        <end position="101"/>
    </location>
</feature>
<dbReference type="STRING" id="51670.SAMN04488557_1835"/>
<dbReference type="AlphaFoldDB" id="A0A1I7NEK7"/>
<keyword evidence="3" id="KW-1185">Reference proteome</keyword>
<organism evidence="2 3">
    <name type="scientific">Hyphomicrobium facile</name>
    <dbReference type="NCBI Taxonomy" id="51670"/>
    <lineage>
        <taxon>Bacteria</taxon>
        <taxon>Pseudomonadati</taxon>
        <taxon>Pseudomonadota</taxon>
        <taxon>Alphaproteobacteria</taxon>
        <taxon>Hyphomicrobiales</taxon>
        <taxon>Hyphomicrobiaceae</taxon>
        <taxon>Hyphomicrobium</taxon>
    </lineage>
</organism>
<feature type="region of interest" description="Disordered" evidence="1">
    <location>
        <begin position="208"/>
        <end position="280"/>
    </location>
</feature>
<evidence type="ECO:0000313" key="3">
    <source>
        <dbReference type="Proteomes" id="UP000199423"/>
    </source>
</evidence>
<sequence>MEEILASIRKIIAEDSSGLRSPSAPPRPGAPFSPAMKTSPAPSPSAPTPQRGFMSREAFLKSSHPADTEPEIKPAHSFSNPAPSIDAEKPSRSRPAEDSRESGTAAAKAERRTPSFTPIEKNDFPAAEPAPTQRNGSASPEASPKSVTVESITIESISIETIAAQAEPIEPAVVVDATPVDVHPVVESDTARIEAQLAELLNDDLNALRQGRSAPAHDTVVGKEEGPAVSPSKTPSDAPSNEPADSVDPFAFDLGPSPFAKSEPKIELQPEAKADLKIEPKFEPKIEPKFEAKIEPKLEPKIEPKFEAKAEPKFEAKFEPKVEPARPIEAAPAPKPAMAPFEPPFANARPAYSGANETPVNGAANGSHASHAFEVSKSAGFGSSEAPASAQKPRQTFVVPSVSATLGPSRKLEPLSEAFRPSYGLSPPQQVLPTAELAPEPVAQQPVRSPEPVRTGQEPSAAPALRSESNESTLPATSLSNELTTGDRPMEDAVADLLRPLLKTWLAENMPKILERALRREMSERLLPGQKNPRD</sequence>
<feature type="region of interest" description="Disordered" evidence="1">
    <location>
        <begin position="348"/>
        <end position="488"/>
    </location>
</feature>
<evidence type="ECO:0008006" key="4">
    <source>
        <dbReference type="Google" id="ProtNLM"/>
    </source>
</evidence>
<name>A0A1I7NEK7_9HYPH</name>
<evidence type="ECO:0000313" key="2">
    <source>
        <dbReference type="EMBL" id="SFV33098.1"/>
    </source>
</evidence>
<gene>
    <name evidence="2" type="ORF">SAMN04488557_1835</name>
</gene>
<feature type="compositionally biased region" description="Polar residues" evidence="1">
    <location>
        <begin position="470"/>
        <end position="484"/>
    </location>
</feature>
<dbReference type="Pfam" id="PF10691">
    <property type="entry name" value="DUF2497"/>
    <property type="match status" value="1"/>
</dbReference>
<proteinExistence type="predicted"/>
<feature type="compositionally biased region" description="Basic and acidic residues" evidence="1">
    <location>
        <begin position="64"/>
        <end position="74"/>
    </location>
</feature>
<feature type="region of interest" description="Disordered" evidence="1">
    <location>
        <begin position="12"/>
        <end position="149"/>
    </location>
</feature>
<reference evidence="3" key="1">
    <citation type="submission" date="2016-10" db="EMBL/GenBank/DDBJ databases">
        <authorList>
            <person name="Varghese N."/>
            <person name="Submissions S."/>
        </authorList>
    </citation>
    <scope>NUCLEOTIDE SEQUENCE [LARGE SCALE GENOMIC DNA]</scope>
    <source>
        <strain evidence="3">DSM 1565</strain>
    </source>
</reference>
<dbReference type="InterPro" id="IPR019632">
    <property type="entry name" value="DUF2497"/>
</dbReference>
<accession>A0A1I7NEK7</accession>